<gene>
    <name evidence="4" type="ORF">I595_1492</name>
</gene>
<dbReference type="SUPFAM" id="SSF56235">
    <property type="entry name" value="N-terminal nucleophile aminohydrolases (Ntn hydrolases)"/>
    <property type="match status" value="1"/>
</dbReference>
<proteinExistence type="predicted"/>
<keyword evidence="1 4" id="KW-0808">Transferase</keyword>
<dbReference type="PANTHER" id="PTHR11907">
    <property type="entry name" value="AMIDOPHOSPHORIBOSYLTRANSFERASE"/>
    <property type="match status" value="1"/>
</dbReference>
<keyword evidence="2" id="KW-0315">Glutamine amidotransferase</keyword>
<dbReference type="CDD" id="cd06223">
    <property type="entry name" value="PRTases_typeI"/>
    <property type="match status" value="1"/>
</dbReference>
<dbReference type="AlphaFoldDB" id="A0A0P7AHL3"/>
<dbReference type="GO" id="GO:0016757">
    <property type="term" value="F:glycosyltransferase activity"/>
    <property type="evidence" value="ECO:0007669"/>
    <property type="project" value="UniProtKB-KW"/>
</dbReference>
<accession>A0A0P7AHL3</accession>
<dbReference type="Gene3D" id="3.60.20.10">
    <property type="entry name" value="Glutamine Phosphoribosylpyrophosphate, subunit 1, domain 1"/>
    <property type="match status" value="1"/>
</dbReference>
<dbReference type="InterPro" id="IPR000836">
    <property type="entry name" value="PRTase_dom"/>
</dbReference>
<keyword evidence="4" id="KW-0328">Glycosyltransferase</keyword>
<dbReference type="SUPFAM" id="SSF53271">
    <property type="entry name" value="PRTase-like"/>
    <property type="match status" value="1"/>
</dbReference>
<name>A0A0P7AHL3_9FLAO</name>
<dbReference type="InterPro" id="IPR029057">
    <property type="entry name" value="PRTase-like"/>
</dbReference>
<reference evidence="4 5" key="1">
    <citation type="submission" date="2015-09" db="EMBL/GenBank/DDBJ databases">
        <title>Genome sequence of the marine flavobacterium Croceitalea dokdonensis DOKDO 023 that contains proton- and sodium-pumping rhodopsins.</title>
        <authorList>
            <person name="Kwon S.-K."/>
            <person name="Lee H.K."/>
            <person name="Kwak M.-J."/>
            <person name="Kim J.F."/>
        </authorList>
    </citation>
    <scope>NUCLEOTIDE SEQUENCE [LARGE SCALE GENOMIC DNA]</scope>
    <source>
        <strain evidence="4 5">DOKDO 023</strain>
    </source>
</reference>
<evidence type="ECO:0000256" key="1">
    <source>
        <dbReference type="ARBA" id="ARBA00022679"/>
    </source>
</evidence>
<evidence type="ECO:0000313" key="4">
    <source>
        <dbReference type="EMBL" id="KPM33065.1"/>
    </source>
</evidence>
<evidence type="ECO:0000259" key="3">
    <source>
        <dbReference type="PROSITE" id="PS51278"/>
    </source>
</evidence>
<keyword evidence="5" id="KW-1185">Reference proteome</keyword>
<dbReference type="InterPro" id="IPR029055">
    <property type="entry name" value="Ntn_hydrolases_N"/>
</dbReference>
<comment type="caution">
    <text evidence="4">The sequence shown here is derived from an EMBL/GenBank/DDBJ whole genome shotgun (WGS) entry which is preliminary data.</text>
</comment>
<dbReference type="STRING" id="1300341.I595_1492"/>
<feature type="domain" description="Glutamine amidotransferase type-2" evidence="3">
    <location>
        <begin position="19"/>
        <end position="313"/>
    </location>
</feature>
<dbReference type="Proteomes" id="UP000050280">
    <property type="component" value="Unassembled WGS sequence"/>
</dbReference>
<evidence type="ECO:0000313" key="5">
    <source>
        <dbReference type="Proteomes" id="UP000050280"/>
    </source>
</evidence>
<dbReference type="PROSITE" id="PS51278">
    <property type="entry name" value="GATASE_TYPE_2"/>
    <property type="match status" value="1"/>
</dbReference>
<evidence type="ECO:0000256" key="2">
    <source>
        <dbReference type="ARBA" id="ARBA00022962"/>
    </source>
</evidence>
<dbReference type="EMBL" id="LDJX01000002">
    <property type="protein sequence ID" value="KPM33065.1"/>
    <property type="molecule type" value="Genomic_DNA"/>
</dbReference>
<protein>
    <submittedName>
        <fullName evidence="4">Amidophosphoribosyltransferase</fullName>
    </submittedName>
</protein>
<organism evidence="4 5">
    <name type="scientific">Croceitalea dokdonensis DOKDO 023</name>
    <dbReference type="NCBI Taxonomy" id="1300341"/>
    <lineage>
        <taxon>Bacteria</taxon>
        <taxon>Pseudomonadati</taxon>
        <taxon>Bacteroidota</taxon>
        <taxon>Flavobacteriia</taxon>
        <taxon>Flavobacteriales</taxon>
        <taxon>Flavobacteriaceae</taxon>
        <taxon>Croceitalea</taxon>
    </lineage>
</organism>
<dbReference type="PATRIC" id="fig|1300341.3.peg.1685"/>
<sequence length="642" mass="73371">MFRAFLFVQTMSDAIKHECGISLIRLLKPLEYYKEKYGTAFYGVNKMYLMMEKQHNRGQDGAGFASIKLDMQPGERYMSRVRSCQQQPIQDIFKQINDRINAAIADAPQLWDDVARQKKEIPYIGELLLGHVRYGTFGKNSIESVHPFLRQNNWMHRNLIVAGNFNMTNVDELFGNLIELGQHPKEMADTITVMEKIGHFLDDAVAKIYKQIKKEGFNKREASPIIAERLNVAKVLRKAAKNWDGGYAMGGLLGHGDAFLLRDPAGIRPSYYYKDDEIVVVASERPVIQTVFNVAYEEVKELDPGKAIIIKKNGKVSFEEILSPTERKACSFERIYFSRGSDKEIYKERKMLGKLVFPEILRAIDNDIENAVFSYIPNTAETSFLGMVREAQNYLNRKKEDQILALGPKITKEELHRILDVRPRIEKVAIKDAKLRTFITQDNSRDDLVAHVYDISYGSVKPEDNLVIIDDSIVRGTTLKKSILRMLDRLNPKKIVVVSSAPQIRYPDCYGIDMAKLEDFVAFKAALALHKERGTEKDIEKIYNKCLGQVKSKDKDVINYVKEFYAPFTAIEISKKIGEILSPPDIGAEVEIIYQTIENLHMACPHNLGDWYFTGNYPTPGGNKVVNRAFINFFEGKNQRAY</sequence>
<dbReference type="InterPro" id="IPR017932">
    <property type="entry name" value="GATase_2_dom"/>
</dbReference>